<dbReference type="InterPro" id="IPR016193">
    <property type="entry name" value="Cytidine_deaminase-like"/>
</dbReference>
<dbReference type="HOGENOM" id="CLU_1306414_0_0_1"/>
<name>A0A0D2ZVP7_BRAOL</name>
<reference evidence="3" key="2">
    <citation type="submission" date="2015-06" db="UniProtKB">
        <authorList>
            <consortium name="EnsemblPlants"/>
        </authorList>
    </citation>
    <scope>IDENTIFICATION</scope>
</reference>
<dbReference type="eggNOG" id="KOG0833">
    <property type="taxonomic scope" value="Eukaryota"/>
</dbReference>
<dbReference type="GO" id="GO:0008270">
    <property type="term" value="F:zinc ion binding"/>
    <property type="evidence" value="ECO:0007669"/>
    <property type="project" value="InterPro"/>
</dbReference>
<dbReference type="Gramene" id="Bo01916s010.1">
    <property type="protein sequence ID" value="Bo01916s010.1"/>
    <property type="gene ID" value="Bo01916s010"/>
</dbReference>
<feature type="region of interest" description="Disordered" evidence="1">
    <location>
        <begin position="1"/>
        <end position="37"/>
    </location>
</feature>
<dbReference type="RefSeq" id="XP_013615248.1">
    <property type="nucleotide sequence ID" value="XM_013759794.1"/>
</dbReference>
<dbReference type="Pfam" id="PF08211">
    <property type="entry name" value="dCMP_cyt_deam_2"/>
    <property type="match status" value="1"/>
</dbReference>
<dbReference type="AlphaFoldDB" id="A0A0D2ZVP7"/>
<dbReference type="Gene3D" id="3.40.140.10">
    <property type="entry name" value="Cytidine Deaminase, domain 2"/>
    <property type="match status" value="2"/>
</dbReference>
<dbReference type="EnsemblPlants" id="Bo01916s010.1">
    <property type="protein sequence ID" value="Bo01916s010.1"/>
    <property type="gene ID" value="Bo01916s010"/>
</dbReference>
<dbReference type="Proteomes" id="UP000032141">
    <property type="component" value="Unassembled WGS sequence"/>
</dbReference>
<accession>A0A0D2ZVP7</accession>
<feature type="domain" description="Cytidine/deoxycytidylate deaminase zinc-binding" evidence="2">
    <location>
        <begin position="108"/>
        <end position="180"/>
    </location>
</feature>
<dbReference type="GeneID" id="106321536"/>
<evidence type="ECO:0000256" key="1">
    <source>
        <dbReference type="SAM" id="MobiDB-lite"/>
    </source>
</evidence>
<protein>
    <recommendedName>
        <fullName evidence="2">Cytidine/deoxycytidylate deaminase zinc-binding domain-containing protein</fullName>
    </recommendedName>
</protein>
<evidence type="ECO:0000313" key="3">
    <source>
        <dbReference type="EnsemblPlants" id="Bo01916s010.1"/>
    </source>
</evidence>
<dbReference type="STRING" id="109376.A0A0D2ZVP7"/>
<evidence type="ECO:0000259" key="2">
    <source>
        <dbReference type="Pfam" id="PF08211"/>
    </source>
</evidence>
<dbReference type="InterPro" id="IPR013171">
    <property type="entry name" value="Cyd/dCyd_deaminase_Zn-bd"/>
</dbReference>
<keyword evidence="4" id="KW-1185">Reference proteome</keyword>
<dbReference type="OrthoDB" id="10298487at2759"/>
<feature type="compositionally biased region" description="Basic and acidic residues" evidence="1">
    <location>
        <begin position="1"/>
        <end position="12"/>
    </location>
</feature>
<feature type="region of interest" description="Disordered" evidence="1">
    <location>
        <begin position="95"/>
        <end position="115"/>
    </location>
</feature>
<dbReference type="SUPFAM" id="SSF53927">
    <property type="entry name" value="Cytidine deaminase-like"/>
    <property type="match status" value="1"/>
</dbReference>
<sequence>MTETRRRTETHQRRVRWRRSAVEAENPEASAAEEKEGERNGFVAVGLGSSPPLRSFRDVAVSAARCGHCRQFLQEICDASEIKLIITYPNATADSDADSDGFRHRGSNLPHRSSPEDLLDKDFPLILELRDNNLTISDRDPISNGNTDSAVELKRAALAAANRSYAPYSLCPSGVSLVVVKNSPGKRVRPAPHDPPRSGLKSILQFKILPA</sequence>
<proteinExistence type="predicted"/>
<evidence type="ECO:0000313" key="4">
    <source>
        <dbReference type="Proteomes" id="UP000032141"/>
    </source>
</evidence>
<dbReference type="KEGG" id="boe:106321536"/>
<reference evidence="3" key="1">
    <citation type="journal article" date="2014" name="Genome Biol.">
        <title>Transcriptome and methylome profiling reveals relics of genome dominance in the mesopolyploid Brassica oleracea.</title>
        <authorList>
            <person name="Parkin I.A."/>
            <person name="Koh C."/>
            <person name="Tang H."/>
            <person name="Robinson S.J."/>
            <person name="Kagale S."/>
            <person name="Clarke W.E."/>
            <person name="Town C.D."/>
            <person name="Nixon J."/>
            <person name="Krishnakumar V."/>
            <person name="Bidwell S.L."/>
            <person name="Denoeud F."/>
            <person name="Belcram H."/>
            <person name="Links M.G."/>
            <person name="Just J."/>
            <person name="Clarke C."/>
            <person name="Bender T."/>
            <person name="Huebert T."/>
            <person name="Mason A.S."/>
            <person name="Pires J.C."/>
            <person name="Barker G."/>
            <person name="Moore J."/>
            <person name="Walley P.G."/>
            <person name="Manoli S."/>
            <person name="Batley J."/>
            <person name="Edwards D."/>
            <person name="Nelson M.N."/>
            <person name="Wang X."/>
            <person name="Paterson A.H."/>
            <person name="King G."/>
            <person name="Bancroft I."/>
            <person name="Chalhoub B."/>
            <person name="Sharpe A.G."/>
        </authorList>
    </citation>
    <scope>NUCLEOTIDE SEQUENCE [LARGE SCALE GENOMIC DNA]</scope>
    <source>
        <strain evidence="3">cv. TO1000</strain>
    </source>
</reference>
<dbReference type="GO" id="GO:0004126">
    <property type="term" value="F:cytidine deaminase activity"/>
    <property type="evidence" value="ECO:0007669"/>
    <property type="project" value="InterPro"/>
</dbReference>
<organism evidence="3 4">
    <name type="scientific">Brassica oleracea var. oleracea</name>
    <dbReference type="NCBI Taxonomy" id="109376"/>
    <lineage>
        <taxon>Eukaryota</taxon>
        <taxon>Viridiplantae</taxon>
        <taxon>Streptophyta</taxon>
        <taxon>Embryophyta</taxon>
        <taxon>Tracheophyta</taxon>
        <taxon>Spermatophyta</taxon>
        <taxon>Magnoliopsida</taxon>
        <taxon>eudicotyledons</taxon>
        <taxon>Gunneridae</taxon>
        <taxon>Pentapetalae</taxon>
        <taxon>rosids</taxon>
        <taxon>malvids</taxon>
        <taxon>Brassicales</taxon>
        <taxon>Brassicaceae</taxon>
        <taxon>Brassiceae</taxon>
        <taxon>Brassica</taxon>
    </lineage>
</organism>